<dbReference type="AlphaFoldDB" id="A0A6N7XA15"/>
<dbReference type="Gene3D" id="3.40.50.450">
    <property type="match status" value="1"/>
</dbReference>
<dbReference type="Proteomes" id="UP000469325">
    <property type="component" value="Unassembled WGS sequence"/>
</dbReference>
<evidence type="ECO:0000313" key="4">
    <source>
        <dbReference type="Proteomes" id="UP000469325"/>
    </source>
</evidence>
<reference evidence="3 4" key="1">
    <citation type="submission" date="2019-08" db="EMBL/GenBank/DDBJ databases">
        <title>In-depth cultivation of the pig gut microbiome towards novel bacterial diversity and tailored functional studies.</title>
        <authorList>
            <person name="Wylensek D."/>
            <person name="Hitch T.C.A."/>
            <person name="Clavel T."/>
        </authorList>
    </citation>
    <scope>NUCLEOTIDE SEQUENCE [LARGE SCALE GENOMIC DNA]</scope>
    <source>
        <strain evidence="3 4">CA-Schmier-601-WT-1</strain>
    </source>
</reference>
<evidence type="ECO:0000313" key="3">
    <source>
        <dbReference type="EMBL" id="MST72237.1"/>
    </source>
</evidence>
<feature type="domain" description="N-acetyltransferase" evidence="2">
    <location>
        <begin position="14"/>
        <end position="156"/>
    </location>
</feature>
<protein>
    <submittedName>
        <fullName evidence="3">GNAT family N-acetyltransferase</fullName>
    </submittedName>
</protein>
<dbReference type="EMBL" id="VUNC01000002">
    <property type="protein sequence ID" value="MST72237.1"/>
    <property type="molecule type" value="Genomic_DNA"/>
</dbReference>
<keyword evidence="3" id="KW-0808">Transferase</keyword>
<dbReference type="PANTHER" id="PTHR43792">
    <property type="entry name" value="GNAT FAMILY, PUTATIVE (AFU_ORTHOLOGUE AFUA_3G00765)-RELATED-RELATED"/>
    <property type="match status" value="1"/>
</dbReference>
<organism evidence="3 4">
    <name type="scientific">Olsenella porci</name>
    <dbReference type="NCBI Taxonomy" id="2652279"/>
    <lineage>
        <taxon>Bacteria</taxon>
        <taxon>Bacillati</taxon>
        <taxon>Actinomycetota</taxon>
        <taxon>Coriobacteriia</taxon>
        <taxon>Coriobacteriales</taxon>
        <taxon>Atopobiaceae</taxon>
        <taxon>Olsenella</taxon>
    </lineage>
</organism>
<keyword evidence="4" id="KW-1185">Reference proteome</keyword>
<comment type="caution">
    <text evidence="3">The sequence shown here is derived from an EMBL/GenBank/DDBJ whole genome shotgun (WGS) entry which is preliminary data.</text>
</comment>
<proteinExistence type="predicted"/>
<gene>
    <name evidence="3" type="ORF">FYJ68_03830</name>
</gene>
<dbReference type="RefSeq" id="WP_154434128.1">
    <property type="nucleotide sequence ID" value="NZ_VUNC01000002.1"/>
</dbReference>
<accession>A0A6N7XA15</accession>
<dbReference type="Pfam" id="PF13302">
    <property type="entry name" value="Acetyltransf_3"/>
    <property type="match status" value="1"/>
</dbReference>
<evidence type="ECO:0000256" key="1">
    <source>
        <dbReference type="SAM" id="MobiDB-lite"/>
    </source>
</evidence>
<dbReference type="InterPro" id="IPR024755">
    <property type="entry name" value="cpYpsA"/>
</dbReference>
<name>A0A6N7XA15_9ACTN</name>
<dbReference type="SUPFAM" id="SSF55729">
    <property type="entry name" value="Acyl-CoA N-acyltransferases (Nat)"/>
    <property type="match status" value="1"/>
</dbReference>
<evidence type="ECO:0000259" key="2">
    <source>
        <dbReference type="Pfam" id="PF13302"/>
    </source>
</evidence>
<dbReference type="PANTHER" id="PTHR43792:SF1">
    <property type="entry name" value="N-ACETYLTRANSFERASE DOMAIN-CONTAINING PROTEIN"/>
    <property type="match status" value="1"/>
</dbReference>
<dbReference type="Gene3D" id="3.40.630.30">
    <property type="match status" value="1"/>
</dbReference>
<dbReference type="GO" id="GO:0016747">
    <property type="term" value="F:acyltransferase activity, transferring groups other than amino-acyl groups"/>
    <property type="evidence" value="ECO:0007669"/>
    <property type="project" value="InterPro"/>
</dbReference>
<dbReference type="InterPro" id="IPR000182">
    <property type="entry name" value="GNAT_dom"/>
</dbReference>
<sequence>MSQETSTPVLETTRLRLRPWGEEDADALYRFARDPMVCEGAGFPPHQSPEDSRRVIRDILAVPNSWAITLLGSNPYAGPVGAIALRVGNASSLGIHDDEADLGYWLGRPLWGEGYATEACRAVLSYGFRSLGLAAVWAAYYEGNERSRRVQDRLGLSPHHRNEGVTDAAGNVRDENVQRITRSEWEQTQAADPQSPDEIERQQRQAGTLVEGIRRVARIRSGGQTGADRGGLDAARELGTPICGWCPPNGLAEDYPQAPGVMALYPELRPSPSEGYVERTAWNVRDSHATLIVAPAGLEPKSGTEMTERFARAYGRPCLVVRGASEAGTVADWLDGIGTGLTLNVAGPRESKLPGIYRETRNTVDAVLRLCGWGD</sequence>
<dbReference type="InterPro" id="IPR051531">
    <property type="entry name" value="N-acetyltransferase"/>
</dbReference>
<dbReference type="Pfam" id="PF12694">
    <property type="entry name" value="cpYpsA"/>
    <property type="match status" value="1"/>
</dbReference>
<dbReference type="InterPro" id="IPR016181">
    <property type="entry name" value="Acyl_CoA_acyltransferase"/>
</dbReference>
<feature type="region of interest" description="Disordered" evidence="1">
    <location>
        <begin position="184"/>
        <end position="206"/>
    </location>
</feature>